<dbReference type="InterPro" id="IPR018513">
    <property type="entry name" value="Cell_synthase_bac"/>
</dbReference>
<name>A0ABT3YG79_9HYPH</name>
<sequence>MTFSIKSKHLLKAALGAGVLLSSFNVNPAFSQAAFNLASQPSARTPVSAALKPFSADTRDLFFSGESNFREFTFYALPEETAGENKLILTLQSAISNTPDQSRMAVYVNDVEIGTVPLAGEKRTIALPVNPGLIQPGFNSVTLLVDQFHRVDCSVAATYELWTQIDPQMSGFSFSSRPKSMGGIADLASIAGTDNGKTQITALYPAGSSMKTADMLVETINAMSIAAHFDHPDVSFNTVPGKGPGIDVAIGTPQMVRSLFGDDPALSAAGPGIYVTGSEEGERMRLVIAGRSTEEIGAHIAAFRAQLSQGRDVGTPQGLRALRKLEGLELQPSSNVSFSDLGIDLRSFTGRYFQQSVNFRMPNDFYPGDYGKAQVRLNALYAAGLSKGAELLIKLNDFTVSRISLGASRNGLISEQQLPIPFSAFRPGENTFSIEARLPAPVDDNCDPTRVGGGAGRLRIMGDSYLGLPDFARIGRYPDLAAVNSQFSQFVSRPDAAPLAVLVPRSDLSAMSAAASFFAKLAYASKSVFPTRFVTDIPQDADAALAAFGSYDTLPFDFLRQMNVDFSLSQTVASVSSPLSVEPLAPFASDDISLGLNTTYSPLASGTREIAVLEKAKGVASDYYGRFVASGAEYFEMGRNTTYKVINKLRGNVELLTSPVKQEPVFSPSPDAVMVIAQRKNPSGEAAWTLFASKRGEELHDSLLTMTHRSVWSRLGGTVQSITENGEFVDKVETTDASFFMTQPPEVSNLRLIVAAWLSTNTDKYVFAVMGTFGFLGVFTHLTLRQARRRRR</sequence>
<gene>
    <name evidence="7" type="ORF">OEG82_12860</name>
</gene>
<organism evidence="7 8">
    <name type="scientific">Hoeflea ulvae</name>
    <dbReference type="NCBI Taxonomy" id="2983764"/>
    <lineage>
        <taxon>Bacteria</taxon>
        <taxon>Pseudomonadati</taxon>
        <taxon>Pseudomonadota</taxon>
        <taxon>Alphaproteobacteria</taxon>
        <taxon>Hyphomicrobiales</taxon>
        <taxon>Rhizobiaceae</taxon>
        <taxon>Hoeflea</taxon>
    </lineage>
</organism>
<keyword evidence="4 6" id="KW-1133">Transmembrane helix</keyword>
<comment type="caution">
    <text evidence="7">The sequence shown here is derived from an EMBL/GenBank/DDBJ whole genome shotgun (WGS) entry which is preliminary data.</text>
</comment>
<reference evidence="7" key="1">
    <citation type="submission" date="2022-10" db="EMBL/GenBank/DDBJ databases">
        <title>Hoeflea sp. J2-29, isolated from marine algae.</title>
        <authorList>
            <person name="Kristyanto S."/>
            <person name="Kim J.M."/>
            <person name="Jeon C.O."/>
        </authorList>
    </citation>
    <scope>NUCLEOTIDE SEQUENCE</scope>
    <source>
        <strain evidence="7">J2-29</strain>
    </source>
</reference>
<evidence type="ECO:0000313" key="8">
    <source>
        <dbReference type="Proteomes" id="UP001081283"/>
    </source>
</evidence>
<dbReference type="Pfam" id="PF03170">
    <property type="entry name" value="BcsB"/>
    <property type="match status" value="1"/>
</dbReference>
<keyword evidence="6" id="KW-0135">Cellulose biosynthesis</keyword>
<dbReference type="PANTHER" id="PTHR39083:SF1">
    <property type="entry name" value="CYCLIC DI-GMP-BINDING PROTEIN"/>
    <property type="match status" value="1"/>
</dbReference>
<dbReference type="PANTHER" id="PTHR39083">
    <property type="entry name" value="CYCLIC DI-GMP-BINDING PROTEIN"/>
    <property type="match status" value="1"/>
</dbReference>
<evidence type="ECO:0000256" key="4">
    <source>
        <dbReference type="ARBA" id="ARBA00022989"/>
    </source>
</evidence>
<keyword evidence="8" id="KW-1185">Reference proteome</keyword>
<dbReference type="RefSeq" id="WP_267612823.1">
    <property type="nucleotide sequence ID" value="NZ_JAOVZQ010000001.1"/>
</dbReference>
<keyword evidence="6" id="KW-0973">c-di-GMP</keyword>
<keyword evidence="6" id="KW-0997">Cell inner membrane</keyword>
<comment type="similarity">
    <text evidence="6">Belongs to the AcsB/BcsB family.</text>
</comment>
<proteinExistence type="inferred from homology"/>
<evidence type="ECO:0000256" key="5">
    <source>
        <dbReference type="ARBA" id="ARBA00023136"/>
    </source>
</evidence>
<accession>A0ABT3YG79</accession>
<feature type="chain" id="PRO_5044973075" description="Cyclic di-GMP-binding protein" evidence="6">
    <location>
        <begin position="29"/>
        <end position="792"/>
    </location>
</feature>
<keyword evidence="6" id="KW-0732">Signal</keyword>
<evidence type="ECO:0000256" key="3">
    <source>
        <dbReference type="ARBA" id="ARBA00022692"/>
    </source>
</evidence>
<evidence type="ECO:0000313" key="7">
    <source>
        <dbReference type="EMBL" id="MCY0094909.1"/>
    </source>
</evidence>
<comment type="subunit">
    <text evidence="6">Tightly associated with the cellulose synthase catalytic subunit.</text>
</comment>
<comment type="pathway">
    <text evidence="6">Glycan metabolism; bacterial cellulose biosynthesis.</text>
</comment>
<dbReference type="EMBL" id="JAOVZQ010000001">
    <property type="protein sequence ID" value="MCY0094909.1"/>
    <property type="molecule type" value="Genomic_DNA"/>
</dbReference>
<comment type="subcellular location">
    <subcellularLocation>
        <location evidence="6">Cell inner membrane</location>
    </subcellularLocation>
    <subcellularLocation>
        <location evidence="1">Cell membrane</location>
        <topology evidence="1">Single-pass membrane protein</topology>
    </subcellularLocation>
</comment>
<evidence type="ECO:0000256" key="6">
    <source>
        <dbReference type="RuleBase" id="RU365021"/>
    </source>
</evidence>
<evidence type="ECO:0000256" key="1">
    <source>
        <dbReference type="ARBA" id="ARBA00004162"/>
    </source>
</evidence>
<dbReference type="Proteomes" id="UP001081283">
    <property type="component" value="Unassembled WGS sequence"/>
</dbReference>
<keyword evidence="2 6" id="KW-1003">Cell membrane</keyword>
<feature type="transmembrane region" description="Helical" evidence="6">
    <location>
        <begin position="765"/>
        <end position="784"/>
    </location>
</feature>
<keyword evidence="3 6" id="KW-0812">Transmembrane</keyword>
<protein>
    <recommendedName>
        <fullName evidence="6">Cyclic di-GMP-binding protein</fullName>
    </recommendedName>
    <alternativeName>
        <fullName evidence="6">Cellulose synthase regulatory subunit</fullName>
    </alternativeName>
</protein>
<keyword evidence="5 6" id="KW-0472">Membrane</keyword>
<feature type="signal peptide" evidence="6">
    <location>
        <begin position="1"/>
        <end position="28"/>
    </location>
</feature>
<comment type="function">
    <text evidence="6">Binds the cellulose synthase activator, bis-(3'-5') cyclic diguanylic acid (c-di-GMP).</text>
</comment>
<dbReference type="Gene3D" id="2.60.120.260">
    <property type="entry name" value="Galactose-binding domain-like"/>
    <property type="match status" value="2"/>
</dbReference>
<evidence type="ECO:0000256" key="2">
    <source>
        <dbReference type="ARBA" id="ARBA00022475"/>
    </source>
</evidence>